<name>A0ACC0KBT1_CHOFU</name>
<keyword evidence="2" id="KW-1185">Reference proteome</keyword>
<reference evidence="1 2" key="1">
    <citation type="journal article" date="2022" name="Genome Biol. Evol.">
        <title>The Spruce Budworm Genome: Reconstructing the Evolutionary History of Antifreeze Proteins.</title>
        <authorList>
            <person name="Beliveau C."/>
            <person name="Gagne P."/>
            <person name="Picq S."/>
            <person name="Vernygora O."/>
            <person name="Keeling C.I."/>
            <person name="Pinkney K."/>
            <person name="Doucet D."/>
            <person name="Wen F."/>
            <person name="Johnston J.S."/>
            <person name="Maaroufi H."/>
            <person name="Boyle B."/>
            <person name="Laroche J."/>
            <person name="Dewar K."/>
            <person name="Juretic N."/>
            <person name="Blackburn G."/>
            <person name="Nisole A."/>
            <person name="Brunet B."/>
            <person name="Brandao M."/>
            <person name="Lumley L."/>
            <person name="Duan J."/>
            <person name="Quan G."/>
            <person name="Lucarotti C.J."/>
            <person name="Roe A.D."/>
            <person name="Sperling F.A.H."/>
            <person name="Levesque R.C."/>
            <person name="Cusson M."/>
        </authorList>
    </citation>
    <scope>NUCLEOTIDE SEQUENCE [LARGE SCALE GENOMIC DNA]</scope>
    <source>
        <strain evidence="1">Glfc:IPQL:Cfum</strain>
    </source>
</reference>
<dbReference type="Proteomes" id="UP001064048">
    <property type="component" value="Chromosome 29"/>
</dbReference>
<gene>
    <name evidence="1" type="ORF">MSG28_015706</name>
</gene>
<evidence type="ECO:0000313" key="2">
    <source>
        <dbReference type="Proteomes" id="UP001064048"/>
    </source>
</evidence>
<organism evidence="1 2">
    <name type="scientific">Choristoneura fumiferana</name>
    <name type="common">Spruce budworm moth</name>
    <name type="synonym">Archips fumiferana</name>
    <dbReference type="NCBI Taxonomy" id="7141"/>
    <lineage>
        <taxon>Eukaryota</taxon>
        <taxon>Metazoa</taxon>
        <taxon>Ecdysozoa</taxon>
        <taxon>Arthropoda</taxon>
        <taxon>Hexapoda</taxon>
        <taxon>Insecta</taxon>
        <taxon>Pterygota</taxon>
        <taxon>Neoptera</taxon>
        <taxon>Endopterygota</taxon>
        <taxon>Lepidoptera</taxon>
        <taxon>Glossata</taxon>
        <taxon>Ditrysia</taxon>
        <taxon>Tortricoidea</taxon>
        <taxon>Tortricidae</taxon>
        <taxon>Tortricinae</taxon>
        <taxon>Choristoneura</taxon>
    </lineage>
</organism>
<protein>
    <submittedName>
        <fullName evidence="1">Uncharacterized protein</fullName>
    </submittedName>
</protein>
<proteinExistence type="predicted"/>
<comment type="caution">
    <text evidence="1">The sequence shown here is derived from an EMBL/GenBank/DDBJ whole genome shotgun (WGS) entry which is preliminary data.</text>
</comment>
<evidence type="ECO:0000313" key="1">
    <source>
        <dbReference type="EMBL" id="KAI8433712.1"/>
    </source>
</evidence>
<accession>A0ACC0KBT1</accession>
<sequence>MYPKQQLVNDADIQSALIPQELNPAFVPDDGDQDYTGHYAELAAPVPAHINVDDLVASLRSASPIHNASPPREPHSE</sequence>
<dbReference type="EMBL" id="CM046129">
    <property type="protein sequence ID" value="KAI8433712.1"/>
    <property type="molecule type" value="Genomic_DNA"/>
</dbReference>